<dbReference type="EMBL" id="MPPL01000001">
    <property type="protein sequence ID" value="OKS87465.1"/>
    <property type="molecule type" value="Genomic_DNA"/>
</dbReference>
<protein>
    <recommendedName>
        <fullName evidence="11">RagB/SusD domain-containing protein</fullName>
    </recommendedName>
</protein>
<dbReference type="Proteomes" id="UP000186720">
    <property type="component" value="Unassembled WGS sequence"/>
</dbReference>
<proteinExistence type="inferred from homology"/>
<dbReference type="SUPFAM" id="SSF48452">
    <property type="entry name" value="TPR-like"/>
    <property type="match status" value="1"/>
</dbReference>
<evidence type="ECO:0000259" key="8">
    <source>
        <dbReference type="Pfam" id="PF14322"/>
    </source>
</evidence>
<keyword evidence="3 6" id="KW-0732">Signal</keyword>
<feature type="chain" id="PRO_5010257730" description="RagB/SusD domain-containing protein" evidence="6">
    <location>
        <begin position="21"/>
        <end position="531"/>
    </location>
</feature>
<feature type="signal peptide" evidence="6">
    <location>
        <begin position="1"/>
        <end position="20"/>
    </location>
</feature>
<dbReference type="InterPro" id="IPR033985">
    <property type="entry name" value="SusD-like_N"/>
</dbReference>
<dbReference type="InterPro" id="IPR011990">
    <property type="entry name" value="TPR-like_helical_dom_sf"/>
</dbReference>
<dbReference type="STRING" id="1302689.RG47T_2926"/>
<gene>
    <name evidence="9" type="ORF">RG47T_2926</name>
</gene>
<comment type="caution">
    <text evidence="9">The sequence shown here is derived from an EMBL/GenBank/DDBJ whole genome shotgun (WGS) entry which is preliminary data.</text>
</comment>
<evidence type="ECO:0000256" key="4">
    <source>
        <dbReference type="ARBA" id="ARBA00023136"/>
    </source>
</evidence>
<comment type="similarity">
    <text evidence="2">Belongs to the SusD family.</text>
</comment>
<evidence type="ECO:0000256" key="5">
    <source>
        <dbReference type="ARBA" id="ARBA00023237"/>
    </source>
</evidence>
<name>A0A1Q6A0B6_9SPHI</name>
<keyword evidence="4" id="KW-0472">Membrane</keyword>
<reference evidence="9 10" key="1">
    <citation type="submission" date="2016-11" db="EMBL/GenBank/DDBJ databases">
        <title>Whole Genome Sequencing of Mucilaginibacter polytrichastri RG4-7(T) isolated from the moss sample.</title>
        <authorList>
            <person name="Li Y."/>
        </authorList>
    </citation>
    <scope>NUCLEOTIDE SEQUENCE [LARGE SCALE GENOMIC DNA]</scope>
    <source>
        <strain evidence="9 10">RG4-7</strain>
    </source>
</reference>
<evidence type="ECO:0008006" key="11">
    <source>
        <dbReference type="Google" id="ProtNLM"/>
    </source>
</evidence>
<dbReference type="Gene3D" id="1.10.3780.10">
    <property type="entry name" value="SusD-like"/>
    <property type="match status" value="1"/>
</dbReference>
<organism evidence="9 10">
    <name type="scientific">Mucilaginibacter polytrichastri</name>
    <dbReference type="NCBI Taxonomy" id="1302689"/>
    <lineage>
        <taxon>Bacteria</taxon>
        <taxon>Pseudomonadati</taxon>
        <taxon>Bacteroidota</taxon>
        <taxon>Sphingobacteriia</taxon>
        <taxon>Sphingobacteriales</taxon>
        <taxon>Sphingobacteriaceae</taxon>
        <taxon>Mucilaginibacter</taxon>
    </lineage>
</organism>
<dbReference type="GO" id="GO:0009279">
    <property type="term" value="C:cell outer membrane"/>
    <property type="evidence" value="ECO:0007669"/>
    <property type="project" value="UniProtKB-SubCell"/>
</dbReference>
<evidence type="ECO:0000259" key="7">
    <source>
        <dbReference type="Pfam" id="PF07980"/>
    </source>
</evidence>
<dbReference type="Pfam" id="PF14322">
    <property type="entry name" value="SusD-like_3"/>
    <property type="match status" value="1"/>
</dbReference>
<dbReference type="InterPro" id="IPR012944">
    <property type="entry name" value="SusD_RagB_dom"/>
</dbReference>
<feature type="domain" description="RagB/SusD" evidence="7">
    <location>
        <begin position="384"/>
        <end position="531"/>
    </location>
</feature>
<evidence type="ECO:0000313" key="9">
    <source>
        <dbReference type="EMBL" id="OKS87465.1"/>
    </source>
</evidence>
<evidence type="ECO:0000256" key="3">
    <source>
        <dbReference type="ARBA" id="ARBA00022729"/>
    </source>
</evidence>
<evidence type="ECO:0000256" key="2">
    <source>
        <dbReference type="ARBA" id="ARBA00006275"/>
    </source>
</evidence>
<dbReference type="RefSeq" id="WP_074490070.1">
    <property type="nucleotide sequence ID" value="NZ_FPAM01000006.1"/>
</dbReference>
<evidence type="ECO:0000313" key="10">
    <source>
        <dbReference type="Proteomes" id="UP000186720"/>
    </source>
</evidence>
<dbReference type="AlphaFoldDB" id="A0A1Q6A0B6"/>
<dbReference type="Gene3D" id="1.25.40.390">
    <property type="match status" value="1"/>
</dbReference>
<keyword evidence="10" id="KW-1185">Reference proteome</keyword>
<dbReference type="Gene3D" id="1.25.40.10">
    <property type="entry name" value="Tetratricopeptide repeat domain"/>
    <property type="match status" value="1"/>
</dbReference>
<feature type="domain" description="SusD-like N-terminal" evidence="8">
    <location>
        <begin position="40"/>
        <end position="226"/>
    </location>
</feature>
<dbReference type="OrthoDB" id="9783641at2"/>
<dbReference type="Pfam" id="PF07980">
    <property type="entry name" value="SusD_RagB"/>
    <property type="match status" value="1"/>
</dbReference>
<evidence type="ECO:0000256" key="1">
    <source>
        <dbReference type="ARBA" id="ARBA00004442"/>
    </source>
</evidence>
<comment type="subcellular location">
    <subcellularLocation>
        <location evidence="1">Cell outer membrane</location>
    </subcellularLocation>
</comment>
<accession>A0A1Q6A0B6</accession>
<keyword evidence="5" id="KW-0998">Cell outer membrane</keyword>
<sequence>MKKKIYLLIAAFTVITVINACKKLDVPVESQYVKSNFPSTTADYTALVGTIYSNLSSSFAVNYWRMQELSTDEAIIPARDGNFDDGGQYRQLHYHSWTFDHPNVIGIWQWGFSGINTCNRLLTVIDGSNSSATLKASYTAEIKAMRALYYYFMMDLYGNVPIITTFPVATPPANQPRAKVFQFIESELLSVLQQLPSKTNTLSTNTLQYGRPTKGMVFALLEKMYLNAGVYTGTTRYQDVVTMADSVQKNPNYTLDGKFRDIFLPTNGPQVNETIFAIPYDQQIPGNQFTRFGFFYYLAQAYGFNVGLSIAMSTTPEFYNRFNIPGDARTKTWLVGPQFYPDGNGGFTPQPVYYPNTTTQVVITPDLILVPPKPMDVGNTIASQAEGVRSIKYYPDPAIIQATRLNGNDVPVFRLADVYLMKAEAILRGASATTVNGQMQDPLTLVNKLRARAGAQFASSIDLTGLLDERARELSWEAWRRNDLIRYGLFEKEYPLPNDVLKLNTDVTRRIFPIPSTELKTNPNLVQNPGY</sequence>
<evidence type="ECO:0000256" key="6">
    <source>
        <dbReference type="SAM" id="SignalP"/>
    </source>
</evidence>